<gene>
    <name evidence="3" type="ORF">H7E68_03960</name>
</gene>
<organism evidence="3 4">
    <name type="scientific">Clostridium gasigenes</name>
    <dbReference type="NCBI Taxonomy" id="94869"/>
    <lineage>
        <taxon>Bacteria</taxon>
        <taxon>Bacillati</taxon>
        <taxon>Bacillota</taxon>
        <taxon>Clostridia</taxon>
        <taxon>Eubacteriales</taxon>
        <taxon>Clostridiaceae</taxon>
        <taxon>Clostridium</taxon>
    </lineage>
</organism>
<evidence type="ECO:0008006" key="5">
    <source>
        <dbReference type="Google" id="ProtNLM"/>
    </source>
</evidence>
<comment type="caution">
    <text evidence="3">The sequence shown here is derived from an EMBL/GenBank/DDBJ whole genome shotgun (WGS) entry which is preliminary data.</text>
</comment>
<dbReference type="Pfam" id="PF18739">
    <property type="entry name" value="HEPN_Apea"/>
    <property type="match status" value="1"/>
</dbReference>
<dbReference type="InterPro" id="IPR041229">
    <property type="entry name" value="HEPN_Apea"/>
</dbReference>
<evidence type="ECO:0000259" key="2">
    <source>
        <dbReference type="Pfam" id="PF18862"/>
    </source>
</evidence>
<name>A0A7X0VQ30_9CLOT</name>
<feature type="domain" description="ApeA N-terminal" evidence="2">
    <location>
        <begin position="6"/>
        <end position="265"/>
    </location>
</feature>
<dbReference type="InterPro" id="IPR041223">
    <property type="entry name" value="ApeA_NTD"/>
</dbReference>
<sequence>MNIKKEYMGYWYLPENKGIEKYGTLVIDDRNNIKLNLCGYFGERTEIFKSNNINIINGFTKCGKKITLANCLSGGISINMPGITSAEYIPSYVIIGGEYESLDLCMVTEVEADFTGLDKWLNIDSFEFEINDTDKEYKVYYKLPERRSYSCEKFDFSIGFGGKINEDKLKSVEITQRTYIEFKFNEEVSLIKSLEYINDFSRFLTLCLGEEVNQSNIKLKNGESKDISVFWNRMNEEYISKKKIHEILIPYNLIEDNFGQVIQNWYDVKDRLEPIINYIIDGYEKVFHIPMTFLKIVQAFEAFSRKMRKNCKEETIAHEKKIKSILEAIENTDYKKWLKDTLRYSNEPTLNSRIKDLYTELDFFLQLTSREKKSIANKISLTRNYYTHFDESNKKNAMTSEEIYYSTIIMQLALRVLVMMELGVDRKLIESQIINCESYNISNFKKYFKKNTSTKSIT</sequence>
<protein>
    <recommendedName>
        <fullName evidence="5">ApeA N-terminal domain-containing protein</fullName>
    </recommendedName>
</protein>
<dbReference type="EMBL" id="JACKWY010000002">
    <property type="protein sequence ID" value="MBB6713894.1"/>
    <property type="molecule type" value="Genomic_DNA"/>
</dbReference>
<dbReference type="AlphaFoldDB" id="A0A7X0VQ30"/>
<evidence type="ECO:0000259" key="1">
    <source>
        <dbReference type="Pfam" id="PF18739"/>
    </source>
</evidence>
<reference evidence="3 4" key="1">
    <citation type="submission" date="2020-08" db="EMBL/GenBank/DDBJ databases">
        <title>Clostridia isolated from Swiss meat.</title>
        <authorList>
            <person name="Wambui J."/>
            <person name="Stevens M.J.A."/>
            <person name="Stephan R."/>
        </authorList>
    </citation>
    <scope>NUCLEOTIDE SEQUENCE [LARGE SCALE GENOMIC DNA]</scope>
    <source>
        <strain evidence="3 4">CM001</strain>
    </source>
</reference>
<dbReference type="Proteomes" id="UP000585258">
    <property type="component" value="Unassembled WGS sequence"/>
</dbReference>
<dbReference type="Pfam" id="PF18862">
    <property type="entry name" value="ApeA_NTD1"/>
    <property type="match status" value="1"/>
</dbReference>
<feature type="domain" description="Apea-like HEPN" evidence="1">
    <location>
        <begin position="294"/>
        <end position="427"/>
    </location>
</feature>
<evidence type="ECO:0000313" key="3">
    <source>
        <dbReference type="EMBL" id="MBB6713894.1"/>
    </source>
</evidence>
<accession>A0A7X0VQ30</accession>
<dbReference type="RefSeq" id="WP_185163616.1">
    <property type="nucleotide sequence ID" value="NZ_JACKWY010000002.1"/>
</dbReference>
<evidence type="ECO:0000313" key="4">
    <source>
        <dbReference type="Proteomes" id="UP000585258"/>
    </source>
</evidence>
<proteinExistence type="predicted"/>